<name>A0AAW2H9E4_9NEOP</name>
<dbReference type="AlphaFoldDB" id="A0AAW2H9E4"/>
<keyword evidence="1" id="KW-1133">Transmembrane helix</keyword>
<evidence type="ECO:0008006" key="3">
    <source>
        <dbReference type="Google" id="ProtNLM"/>
    </source>
</evidence>
<gene>
    <name evidence="2" type="ORF">PYX00_011880</name>
</gene>
<feature type="transmembrane region" description="Helical" evidence="1">
    <location>
        <begin position="304"/>
        <end position="328"/>
    </location>
</feature>
<comment type="caution">
    <text evidence="2">The sequence shown here is derived from an EMBL/GenBank/DDBJ whole genome shotgun (WGS) entry which is preliminary data.</text>
</comment>
<dbReference type="EMBL" id="JARGDH010000006">
    <property type="protein sequence ID" value="KAL0266163.1"/>
    <property type="molecule type" value="Genomic_DNA"/>
</dbReference>
<protein>
    <recommendedName>
        <fullName evidence="3">Transmembrane protein</fullName>
    </recommendedName>
</protein>
<evidence type="ECO:0000313" key="2">
    <source>
        <dbReference type="EMBL" id="KAL0266163.1"/>
    </source>
</evidence>
<keyword evidence="1" id="KW-0472">Membrane</keyword>
<proteinExistence type="predicted"/>
<organism evidence="2">
    <name type="scientific">Menopon gallinae</name>
    <name type="common">poultry shaft louse</name>
    <dbReference type="NCBI Taxonomy" id="328185"/>
    <lineage>
        <taxon>Eukaryota</taxon>
        <taxon>Metazoa</taxon>
        <taxon>Ecdysozoa</taxon>
        <taxon>Arthropoda</taxon>
        <taxon>Hexapoda</taxon>
        <taxon>Insecta</taxon>
        <taxon>Pterygota</taxon>
        <taxon>Neoptera</taxon>
        <taxon>Paraneoptera</taxon>
        <taxon>Psocodea</taxon>
        <taxon>Troctomorpha</taxon>
        <taxon>Phthiraptera</taxon>
        <taxon>Amblycera</taxon>
        <taxon>Menoponidae</taxon>
        <taxon>Menopon</taxon>
    </lineage>
</organism>
<feature type="transmembrane region" description="Helical" evidence="1">
    <location>
        <begin position="194"/>
        <end position="218"/>
    </location>
</feature>
<feature type="transmembrane region" description="Helical" evidence="1">
    <location>
        <begin position="279"/>
        <end position="298"/>
    </location>
</feature>
<accession>A0AAW2H9E4</accession>
<evidence type="ECO:0000256" key="1">
    <source>
        <dbReference type="SAM" id="Phobius"/>
    </source>
</evidence>
<keyword evidence="1" id="KW-0812">Transmembrane</keyword>
<sequence>MQRKQTLGGKKKYVFEPKIPQQEVPVPEHVCSEHPENSGGAEAPADASVVHKMPTRRSRRTAATSADAAPVGLGAAEPDVAKDACDMVFARENDPKCIALVEYKTIAFHEDTCFVMELPNIADGEFVVFDDDTCAVTNGVETVAMHPLAGASQLVVELDGERIIEIGTAAYTVSVLFLQKKRDEHAEGSTLRQVVILGLLLGLSISNILNVCGTFVGYTQGFVLYRSQWPSLYERALQALEVLFDLVQRSTLFMTATLFIPTLCDICRRFGDSRPPQSFTRFIVTFAVMRLLMYPLIYTALRPSINAALCFVDIFGTAESCLLIYIFLGIRAMYKEALSKDHTLYRFRRMVFETRMQGLVGVLGALSAQLFIDAFFKTAVVIASLSGKSLLSHLILDSAYLLRLVSLSVQLYCTLKVCSEKDMIQGPEDDLSKLKYTKAIAETKNAQNDQIEPKNCHYFTQPNGDSGEKRFTLF</sequence>
<reference evidence="2" key="1">
    <citation type="journal article" date="2024" name="Gigascience">
        <title>Chromosome-level genome of the poultry shaft louse Menopon gallinae provides insight into the host-switching and adaptive evolution of parasitic lice.</title>
        <authorList>
            <person name="Xu Y."/>
            <person name="Ma L."/>
            <person name="Liu S."/>
            <person name="Liang Y."/>
            <person name="Liu Q."/>
            <person name="He Z."/>
            <person name="Tian L."/>
            <person name="Duan Y."/>
            <person name="Cai W."/>
            <person name="Li H."/>
            <person name="Song F."/>
        </authorList>
    </citation>
    <scope>NUCLEOTIDE SEQUENCE</scope>
    <source>
        <strain evidence="2">Cailab_2023a</strain>
    </source>
</reference>